<dbReference type="SUPFAM" id="SSF53067">
    <property type="entry name" value="Actin-like ATPase domain"/>
    <property type="match status" value="1"/>
</dbReference>
<dbReference type="InterPro" id="IPR043129">
    <property type="entry name" value="ATPase_NBD"/>
</dbReference>
<dbReference type="Gene3D" id="3.30.420.40">
    <property type="match status" value="1"/>
</dbReference>
<reference evidence="1" key="1">
    <citation type="submission" date="2020-07" db="EMBL/GenBank/DDBJ databases">
        <title>Multicomponent nature underlies the extraordinary mechanical properties of spider dragline silk.</title>
        <authorList>
            <person name="Kono N."/>
            <person name="Nakamura H."/>
            <person name="Mori M."/>
            <person name="Yoshida Y."/>
            <person name="Ohtoshi R."/>
            <person name="Malay A.D."/>
            <person name="Moran D.A.P."/>
            <person name="Tomita M."/>
            <person name="Numata K."/>
            <person name="Arakawa K."/>
        </authorList>
    </citation>
    <scope>NUCLEOTIDE SEQUENCE</scope>
</reference>
<comment type="caution">
    <text evidence="1">The sequence shown here is derived from an EMBL/GenBank/DDBJ whole genome shotgun (WGS) entry which is preliminary data.</text>
</comment>
<gene>
    <name evidence="1" type="primary">AVEN_212138_1</name>
    <name evidence="1" type="ORF">TNCT_582971</name>
</gene>
<evidence type="ECO:0000313" key="2">
    <source>
        <dbReference type="Proteomes" id="UP000887116"/>
    </source>
</evidence>
<dbReference type="OrthoDB" id="10264182at2759"/>
<protein>
    <submittedName>
        <fullName evidence="1">FGGY_N domain-containing protein</fullName>
    </submittedName>
</protein>
<organism evidence="1 2">
    <name type="scientific">Trichonephila clavata</name>
    <name type="common">Joro spider</name>
    <name type="synonym">Nephila clavata</name>
    <dbReference type="NCBI Taxonomy" id="2740835"/>
    <lineage>
        <taxon>Eukaryota</taxon>
        <taxon>Metazoa</taxon>
        <taxon>Ecdysozoa</taxon>
        <taxon>Arthropoda</taxon>
        <taxon>Chelicerata</taxon>
        <taxon>Arachnida</taxon>
        <taxon>Araneae</taxon>
        <taxon>Araneomorphae</taxon>
        <taxon>Entelegynae</taxon>
        <taxon>Araneoidea</taxon>
        <taxon>Nephilidae</taxon>
        <taxon>Trichonephila</taxon>
    </lineage>
</organism>
<dbReference type="EMBL" id="BMAO01034934">
    <property type="protein sequence ID" value="GFQ99945.1"/>
    <property type="molecule type" value="Genomic_DNA"/>
</dbReference>
<dbReference type="AlphaFoldDB" id="A0A8X6JBA0"/>
<evidence type="ECO:0000313" key="1">
    <source>
        <dbReference type="EMBL" id="GFQ99945.1"/>
    </source>
</evidence>
<keyword evidence="2" id="KW-1185">Reference proteome</keyword>
<name>A0A8X6JBA0_TRICU</name>
<dbReference type="Proteomes" id="UP000887116">
    <property type="component" value="Unassembled WGS sequence"/>
</dbReference>
<proteinExistence type="predicted"/>
<sequence>MSGPQTSPGKQPPHLVLGIDIGTTTVKVCLVSAHNRQVSSLGHGRPSLSLASELGPLGSEQDVHKICTPSNFACPGCPKSHWSG</sequence>
<accession>A0A8X6JBA0</accession>